<keyword evidence="3" id="KW-0479">Metal-binding</keyword>
<evidence type="ECO:0000313" key="5">
    <source>
        <dbReference type="EMBL" id="ROQ91030.1"/>
    </source>
</evidence>
<evidence type="ECO:0000256" key="3">
    <source>
        <dbReference type="PIRSR" id="PIRSR601952-2"/>
    </source>
</evidence>
<dbReference type="OrthoDB" id="9794455at2"/>
<feature type="binding site" evidence="3">
    <location>
        <position position="427"/>
    </location>
    <ligand>
        <name>Zn(2+)</name>
        <dbReference type="ChEBI" id="CHEBI:29105"/>
        <label>2</label>
    </ligand>
</feature>
<protein>
    <submittedName>
        <fullName evidence="5">Alkaline phosphatase</fullName>
    </submittedName>
</protein>
<dbReference type="Proteomes" id="UP000276223">
    <property type="component" value="Unassembled WGS sequence"/>
</dbReference>
<dbReference type="Pfam" id="PF00245">
    <property type="entry name" value="Alk_phosphatase"/>
    <property type="match status" value="1"/>
</dbReference>
<dbReference type="InterPro" id="IPR001952">
    <property type="entry name" value="Alkaline_phosphatase"/>
</dbReference>
<keyword evidence="3" id="KW-0862">Zinc</keyword>
<keyword evidence="6" id="KW-1185">Reference proteome</keyword>
<dbReference type="SUPFAM" id="SSF53649">
    <property type="entry name" value="Alkaline phosphatase-like"/>
    <property type="match status" value="1"/>
</dbReference>
<dbReference type="GO" id="GO:0004035">
    <property type="term" value="F:alkaline phosphatase activity"/>
    <property type="evidence" value="ECO:0007669"/>
    <property type="project" value="TreeGrafter"/>
</dbReference>
<comment type="cofactor">
    <cofactor evidence="3">
        <name>Zn(2+)</name>
        <dbReference type="ChEBI" id="CHEBI:29105"/>
    </cofactor>
    <text evidence="3">Binds 2 Zn(2+) ions.</text>
</comment>
<dbReference type="Gene3D" id="1.10.60.40">
    <property type="match status" value="1"/>
</dbReference>
<keyword evidence="1" id="KW-0597">Phosphoprotein</keyword>
<comment type="cofactor">
    <cofactor evidence="3">
        <name>Mg(2+)</name>
        <dbReference type="ChEBI" id="CHEBI:18420"/>
    </cofactor>
    <text evidence="3">Binds 1 Mg(2+) ion.</text>
</comment>
<gene>
    <name evidence="5" type="ORF">EDC27_2307</name>
</gene>
<dbReference type="PANTHER" id="PTHR11596:SF5">
    <property type="entry name" value="ALKALINE PHOSPHATASE"/>
    <property type="match status" value="1"/>
</dbReference>
<feature type="binding site" evidence="3">
    <location>
        <position position="278"/>
    </location>
    <ligand>
        <name>Mg(2+)</name>
        <dbReference type="ChEBI" id="CHEBI:18420"/>
    </ligand>
</feature>
<evidence type="ECO:0000256" key="2">
    <source>
        <dbReference type="PIRSR" id="PIRSR601952-1"/>
    </source>
</evidence>
<accession>A0A3N1UQQ0</accession>
<comment type="caution">
    <text evidence="5">The sequence shown here is derived from an EMBL/GenBank/DDBJ whole genome shotgun (WGS) entry which is preliminary data.</text>
</comment>
<organism evidence="5 6">
    <name type="scientific">Desulfosoma caldarium</name>
    <dbReference type="NCBI Taxonomy" id="610254"/>
    <lineage>
        <taxon>Bacteria</taxon>
        <taxon>Pseudomonadati</taxon>
        <taxon>Thermodesulfobacteriota</taxon>
        <taxon>Syntrophobacteria</taxon>
        <taxon>Syntrophobacterales</taxon>
        <taxon>Syntrophobacteraceae</taxon>
        <taxon>Desulfosoma</taxon>
    </lineage>
</organism>
<dbReference type="CDD" id="cd16012">
    <property type="entry name" value="ALP"/>
    <property type="match status" value="1"/>
</dbReference>
<dbReference type="RefSeq" id="WP_123290754.1">
    <property type="nucleotide sequence ID" value="NZ_RJVA01000013.1"/>
</dbReference>
<dbReference type="EMBL" id="RJVA01000013">
    <property type="protein sequence ID" value="ROQ91030.1"/>
    <property type="molecule type" value="Genomic_DNA"/>
</dbReference>
<keyword evidence="3" id="KW-0460">Magnesium</keyword>
<feature type="binding site" evidence="3">
    <location>
        <position position="287"/>
    </location>
    <ligand>
        <name>Zn(2+)</name>
        <dbReference type="ChEBI" id="CHEBI:29105"/>
        <label>2</label>
    </ligand>
</feature>
<comment type="similarity">
    <text evidence="4">Belongs to the alkaline phosphatase family.</text>
</comment>
<dbReference type="AlphaFoldDB" id="A0A3N1UQQ0"/>
<evidence type="ECO:0000256" key="1">
    <source>
        <dbReference type="ARBA" id="ARBA00022553"/>
    </source>
</evidence>
<feature type="binding site" evidence="3">
    <location>
        <position position="326"/>
    </location>
    <ligand>
        <name>Zn(2+)</name>
        <dbReference type="ChEBI" id="CHEBI:29105"/>
        <label>2</label>
    </ligand>
</feature>
<dbReference type="Gene3D" id="3.40.720.10">
    <property type="entry name" value="Alkaline Phosphatase, subunit A"/>
    <property type="match status" value="1"/>
</dbReference>
<feature type="binding site" evidence="3">
    <location>
        <position position="325"/>
    </location>
    <ligand>
        <name>Zn(2+)</name>
        <dbReference type="ChEBI" id="CHEBI:29105"/>
        <label>2</label>
    </ligand>
</feature>
<dbReference type="SMART" id="SM00098">
    <property type="entry name" value="alkPPc"/>
    <property type="match status" value="1"/>
</dbReference>
<feature type="binding site" evidence="3">
    <location>
        <position position="43"/>
    </location>
    <ligand>
        <name>Mg(2+)</name>
        <dbReference type="ChEBI" id="CHEBI:18420"/>
    </ligand>
</feature>
<dbReference type="PANTHER" id="PTHR11596">
    <property type="entry name" value="ALKALINE PHOSPHATASE"/>
    <property type="match status" value="1"/>
</dbReference>
<proteinExistence type="inferred from homology"/>
<feature type="binding site" evidence="3">
    <location>
        <position position="150"/>
    </location>
    <ligand>
        <name>Mg(2+)</name>
        <dbReference type="ChEBI" id="CHEBI:18420"/>
    </ligand>
</feature>
<dbReference type="PRINTS" id="PR00113">
    <property type="entry name" value="ALKPHPHTASE"/>
</dbReference>
<reference evidence="5 6" key="1">
    <citation type="submission" date="2018-11" db="EMBL/GenBank/DDBJ databases">
        <title>Genomic Encyclopedia of Type Strains, Phase IV (KMG-IV): sequencing the most valuable type-strain genomes for metagenomic binning, comparative biology and taxonomic classification.</title>
        <authorList>
            <person name="Goeker M."/>
        </authorList>
    </citation>
    <scope>NUCLEOTIDE SEQUENCE [LARGE SCALE GENOMIC DNA]</scope>
    <source>
        <strain evidence="5 6">DSM 22027</strain>
    </source>
</reference>
<feature type="binding site" evidence="3">
    <location>
        <position position="152"/>
    </location>
    <ligand>
        <name>Mg(2+)</name>
        <dbReference type="ChEBI" id="CHEBI:18420"/>
    </ligand>
</feature>
<name>A0A3N1UQQ0_9BACT</name>
<sequence length="543" mass="58637">MIRRSFKISLVSRITGILVMIFTLVAAPLMANAAKNLIVMVPDGAGATHTTLARWVKESHKLAVDSMVVGAVRTYAANSMVTGSAASGTAFATGHKTSIKFIGVLPGPVTIPGVDPLPEDMQYTPVATVLEGAKLMGKATGLVATSNIQHATPAAYSAHWPDRKNYNEIAEQQVYQDIDVVLGGGKRYLVPEFQGGARTDGENLLEVLQERGVTIVETRDDLLNATADRLWGLFAWNAMRRDIDRAEFAPHEPSLAEMTQKALDILSRNPQGFFLFVEGSQIDWSSHGNDPVGVVTEYLASDAAVQVALDFATQHGDTAILVFSDHGNGGMSLGNTLTNNNYTQMSFESVVQALRGAKLTAEGVAKKIGDDRSDAHIRSVLSAYWALEDLSEKEIRSIQDAEANSLSRALAHLISVRSNVGWTTTGHTGEDLFFYHYGLNVPTGTVENTDLAHISASVLGFSLADVDTRLYRSAEAVAAEYGATLSIDQSGPENPTLVLRNGWTARFPFAKDLLILDGDVFRLKAPTVYAPQTGKVYINLELE</sequence>
<dbReference type="GO" id="GO:0046872">
    <property type="term" value="F:metal ion binding"/>
    <property type="evidence" value="ECO:0007669"/>
    <property type="project" value="UniProtKB-KW"/>
</dbReference>
<feature type="binding site" evidence="3">
    <location>
        <position position="283"/>
    </location>
    <ligand>
        <name>Zn(2+)</name>
        <dbReference type="ChEBI" id="CHEBI:29105"/>
        <label>2</label>
    </ligand>
</feature>
<dbReference type="InterPro" id="IPR017850">
    <property type="entry name" value="Alkaline_phosphatase_core_sf"/>
</dbReference>
<evidence type="ECO:0000256" key="4">
    <source>
        <dbReference type="RuleBase" id="RU003946"/>
    </source>
</evidence>
<feature type="active site" description="Phosphoserine intermediate" evidence="2">
    <location>
        <position position="84"/>
    </location>
</feature>
<evidence type="ECO:0000313" key="6">
    <source>
        <dbReference type="Proteomes" id="UP000276223"/>
    </source>
</evidence>
<feature type="binding site" evidence="3">
    <location>
        <position position="43"/>
    </location>
    <ligand>
        <name>Zn(2+)</name>
        <dbReference type="ChEBI" id="CHEBI:29105"/>
        <label>2</label>
    </ligand>
</feature>